<reference evidence="3" key="2">
    <citation type="submission" date="2025-08" db="UniProtKB">
        <authorList>
            <consortium name="Ensembl"/>
        </authorList>
    </citation>
    <scope>IDENTIFICATION</scope>
</reference>
<dbReference type="AlphaFoldDB" id="A0AAR2M3I2"/>
<protein>
    <recommendedName>
        <fullName evidence="2">Tc1-like transposase DDE domain-containing protein</fullName>
    </recommendedName>
</protein>
<reference evidence="3 4" key="1">
    <citation type="submission" date="2020-10" db="EMBL/GenBank/DDBJ databases">
        <title>Pygocentrus nattereri (red-bellied piranha) genome, fPygNat1, primary haplotype.</title>
        <authorList>
            <person name="Myers G."/>
            <person name="Meyer A."/>
            <person name="Karagic N."/>
            <person name="Pippel M."/>
            <person name="Winkler S."/>
            <person name="Tracey A."/>
            <person name="Wood J."/>
            <person name="Formenti G."/>
            <person name="Howe K."/>
            <person name="Fedrigo O."/>
            <person name="Jarvis E.D."/>
        </authorList>
    </citation>
    <scope>NUCLEOTIDE SEQUENCE [LARGE SCALE GENOMIC DNA]</scope>
</reference>
<accession>A0AAR2M3I2</accession>
<dbReference type="Pfam" id="PF13358">
    <property type="entry name" value="DDE_3"/>
    <property type="match status" value="1"/>
</dbReference>
<feature type="domain" description="Tc1-like transposase DDE" evidence="2">
    <location>
        <begin position="21"/>
        <end position="151"/>
    </location>
</feature>
<evidence type="ECO:0000259" key="2">
    <source>
        <dbReference type="Pfam" id="PF13358"/>
    </source>
</evidence>
<dbReference type="Proteomes" id="UP001501920">
    <property type="component" value="Chromosome 7"/>
</dbReference>
<name>A0AAR2M3I2_PYGNA</name>
<dbReference type="PANTHER" id="PTHR23022:SF135">
    <property type="entry name" value="SI:DKEY-77F5.3"/>
    <property type="match status" value="1"/>
</dbReference>
<dbReference type="GeneTree" id="ENSGT01150000286914"/>
<dbReference type="Gene3D" id="3.30.420.10">
    <property type="entry name" value="Ribonuclease H-like superfamily/Ribonuclease H"/>
    <property type="match status" value="1"/>
</dbReference>
<dbReference type="Ensembl" id="ENSPNAT00000074422.1">
    <property type="protein sequence ID" value="ENSPNAP00000081552.1"/>
    <property type="gene ID" value="ENSPNAG00000034222.1"/>
</dbReference>
<evidence type="ECO:0000313" key="3">
    <source>
        <dbReference type="Ensembl" id="ENSPNAP00000081552.1"/>
    </source>
</evidence>
<organism evidence="3 4">
    <name type="scientific">Pygocentrus nattereri</name>
    <name type="common">Red-bellied piranha</name>
    <dbReference type="NCBI Taxonomy" id="42514"/>
    <lineage>
        <taxon>Eukaryota</taxon>
        <taxon>Metazoa</taxon>
        <taxon>Chordata</taxon>
        <taxon>Craniata</taxon>
        <taxon>Vertebrata</taxon>
        <taxon>Euteleostomi</taxon>
        <taxon>Actinopterygii</taxon>
        <taxon>Neopterygii</taxon>
        <taxon>Teleostei</taxon>
        <taxon>Ostariophysi</taxon>
        <taxon>Characiformes</taxon>
        <taxon>Characoidei</taxon>
        <taxon>Pygocentrus</taxon>
    </lineage>
</organism>
<dbReference type="PANTHER" id="PTHR23022">
    <property type="entry name" value="TRANSPOSABLE ELEMENT-RELATED"/>
    <property type="match status" value="1"/>
</dbReference>
<proteinExistence type="predicted"/>
<reference evidence="3" key="3">
    <citation type="submission" date="2025-09" db="UniProtKB">
        <authorList>
            <consortium name="Ensembl"/>
        </authorList>
    </citation>
    <scope>IDENTIFICATION</scope>
</reference>
<keyword evidence="4" id="KW-1185">Reference proteome</keyword>
<dbReference type="InterPro" id="IPR038717">
    <property type="entry name" value="Tc1-like_DDE_dom"/>
</dbReference>
<feature type="region of interest" description="Disordered" evidence="1">
    <location>
        <begin position="1"/>
        <end position="21"/>
    </location>
</feature>
<dbReference type="InterPro" id="IPR036397">
    <property type="entry name" value="RNaseH_sf"/>
</dbReference>
<dbReference type="InterPro" id="IPR052338">
    <property type="entry name" value="Transposase_5"/>
</dbReference>
<dbReference type="GO" id="GO:0003676">
    <property type="term" value="F:nucleic acid binding"/>
    <property type="evidence" value="ECO:0007669"/>
    <property type="project" value="InterPro"/>
</dbReference>
<feature type="compositionally biased region" description="Basic and acidic residues" evidence="1">
    <location>
        <begin position="1"/>
        <end position="20"/>
    </location>
</feature>
<evidence type="ECO:0000313" key="4">
    <source>
        <dbReference type="Proteomes" id="UP001501920"/>
    </source>
</evidence>
<evidence type="ECO:0000256" key="1">
    <source>
        <dbReference type="SAM" id="MobiDB-lite"/>
    </source>
</evidence>
<sequence length="202" mass="23148">MQSKTGEKRRSNSHPEKDGVQHVWRLPGEEYQDNCLLPTVKRGGGSIMVCGCMSAAGTGELRFIEGNMNSTMYCDILKQSMIPSFWKLHRKAVFQQDNNPKYTSKMMTDFLKLKVMDWPSRSPDLNPNEHLWGILKWKEEERKVSNIHQLRDVIVEEWKRIPVATSAALVNSMPKRVQAVLDNNDDGHTNIDTLSTIWTCSL</sequence>